<keyword evidence="3" id="KW-1185">Reference proteome</keyword>
<feature type="compositionally biased region" description="Basic and acidic residues" evidence="1">
    <location>
        <begin position="62"/>
        <end position="72"/>
    </location>
</feature>
<proteinExistence type="predicted"/>
<sequence>MEGCSQRIRSSVRLSPGAFLVATGSSMSPGPLPGPASESNGQIVASLPTEPVGIGPGPGLEATEREPSQPDTCLDARQERGEYQSQEPGENWALLETVLRPTWTPGPPGEYTSSMDLTQPAWVGLVRGRDKRTEDCFVADSCRRAVGAPQHPELEDYFYYSQLRSQGIDTMQTRKVSEHICLSELPFVMRAIGFYPSEEKSLGMGFGIRQKAPSCRRTSLIQFKELVPAQHLAQSRRRRKSSVNARCCDPVPVAAIHLACVNGLLLRAGCSPWAADGAQEMQPLLRTS</sequence>
<comment type="caution">
    <text evidence="2">The sequence shown here is derived from an EMBL/GenBank/DDBJ whole genome shotgun (WGS) entry which is preliminary data.</text>
</comment>
<name>A0AB34GI61_ESCRO</name>
<dbReference type="Proteomes" id="UP001159641">
    <property type="component" value="Unassembled WGS sequence"/>
</dbReference>
<organism evidence="2 3">
    <name type="scientific">Eschrichtius robustus</name>
    <name type="common">California gray whale</name>
    <name type="synonym">Eschrichtius gibbosus</name>
    <dbReference type="NCBI Taxonomy" id="9764"/>
    <lineage>
        <taxon>Eukaryota</taxon>
        <taxon>Metazoa</taxon>
        <taxon>Chordata</taxon>
        <taxon>Craniata</taxon>
        <taxon>Vertebrata</taxon>
        <taxon>Euteleostomi</taxon>
        <taxon>Mammalia</taxon>
        <taxon>Eutheria</taxon>
        <taxon>Laurasiatheria</taxon>
        <taxon>Artiodactyla</taxon>
        <taxon>Whippomorpha</taxon>
        <taxon>Cetacea</taxon>
        <taxon>Mysticeti</taxon>
        <taxon>Eschrichtiidae</taxon>
        <taxon>Eschrichtius</taxon>
    </lineage>
</organism>
<accession>A0AB34GI61</accession>
<gene>
    <name evidence="2" type="ORF">J1605_012758</name>
</gene>
<evidence type="ECO:0000313" key="2">
    <source>
        <dbReference type="EMBL" id="KAJ8779296.1"/>
    </source>
</evidence>
<evidence type="ECO:0000256" key="1">
    <source>
        <dbReference type="SAM" id="MobiDB-lite"/>
    </source>
</evidence>
<evidence type="ECO:0000313" key="3">
    <source>
        <dbReference type="Proteomes" id="UP001159641"/>
    </source>
</evidence>
<reference evidence="2 3" key="1">
    <citation type="submission" date="2022-11" db="EMBL/GenBank/DDBJ databases">
        <title>Whole genome sequence of Eschrichtius robustus ER-17-0199.</title>
        <authorList>
            <person name="Bruniche-Olsen A."/>
            <person name="Black A.N."/>
            <person name="Fields C.J."/>
            <person name="Walden K."/>
            <person name="Dewoody J.A."/>
        </authorList>
    </citation>
    <scope>NUCLEOTIDE SEQUENCE [LARGE SCALE GENOMIC DNA]</scope>
    <source>
        <strain evidence="2">ER-17-0199</strain>
        <tissue evidence="2">Blubber</tissue>
    </source>
</reference>
<protein>
    <submittedName>
        <fullName evidence="2">Uncharacterized protein</fullName>
    </submittedName>
</protein>
<feature type="region of interest" description="Disordered" evidence="1">
    <location>
        <begin position="21"/>
        <end position="72"/>
    </location>
</feature>
<dbReference type="AlphaFoldDB" id="A0AB34GI61"/>
<dbReference type="EMBL" id="JAIQCJ010002228">
    <property type="protein sequence ID" value="KAJ8779296.1"/>
    <property type="molecule type" value="Genomic_DNA"/>
</dbReference>